<dbReference type="KEGG" id="mflg:ABS361_18105"/>
<keyword evidence="1" id="KW-0479">Metal-binding</keyword>
<gene>
    <name evidence="3" type="ORF">ABS361_18105</name>
</gene>
<dbReference type="CDD" id="cd16359">
    <property type="entry name" value="VOC_BsCatE_like_C"/>
    <property type="match status" value="1"/>
</dbReference>
<dbReference type="PANTHER" id="PTHR43279">
    <property type="entry name" value="CATECHOL-2,3-DIOXYGENASE"/>
    <property type="match status" value="1"/>
</dbReference>
<dbReference type="AlphaFoldDB" id="A0AAU7X7P5"/>
<dbReference type="InterPro" id="IPR004360">
    <property type="entry name" value="Glyas_Fos-R_dOase_dom"/>
</dbReference>
<sequence length="301" mass="31668">MSIETIVSAKKLPEALHDGPVTLLVRDRATLLPWYRTVLGFVEQANGPTRSVLGAPGGAPLVILQDAGSARGHDPRTAGLFHVAYLMPSREDLARWVAHLAAKQIPIDGASDHLVSEAFYLHDPEGNGIEVYRDRPRAEWRRDGEGVAMDTLPADIQGLLTLGTRLEDRFDTAPAGTTVGHVHLKVADLAATKAFYIDALGFDLMATYPGALFVAAGGYHHHLGLNVWQSRGRPRVAGTETGLIETTLVLPGGTGIDTAAGRLSNAGFEVVASGADAIATDPAGLKLRLIAGVAAAEALAG</sequence>
<dbReference type="Pfam" id="PF00903">
    <property type="entry name" value="Glyoxalase"/>
    <property type="match status" value="2"/>
</dbReference>
<dbReference type="PROSITE" id="PS00934">
    <property type="entry name" value="GLYOXALASE_I_1"/>
    <property type="match status" value="1"/>
</dbReference>
<reference evidence="3" key="1">
    <citation type="submission" date="2024-06" db="EMBL/GenBank/DDBJ databases">
        <title>Methylostella associata gen. nov., sp. nov., a novel Ancalomicrobiaceae-affiliated facultatively methylotrophic bacteria that feed on methanotrophs of the genus Methylococcus.</title>
        <authorList>
            <person name="Saltykova V."/>
            <person name="Danilova O.V."/>
            <person name="Oshkin I.Y."/>
            <person name="Belova S.E."/>
            <person name="Pimenov N.V."/>
            <person name="Dedysh S.N."/>
        </authorList>
    </citation>
    <scope>NUCLEOTIDE SEQUENCE</scope>
    <source>
        <strain evidence="3">S20</strain>
    </source>
</reference>
<dbReference type="InterPro" id="IPR018146">
    <property type="entry name" value="Glyoxalase_1_CS"/>
</dbReference>
<proteinExistence type="predicted"/>
<name>A0AAU7X7P5_9HYPH</name>
<evidence type="ECO:0000259" key="2">
    <source>
        <dbReference type="PROSITE" id="PS51819"/>
    </source>
</evidence>
<feature type="domain" description="VOC" evidence="2">
    <location>
        <begin position="178"/>
        <end position="301"/>
    </location>
</feature>
<protein>
    <submittedName>
        <fullName evidence="3">VOC family protein</fullName>
    </submittedName>
</protein>
<evidence type="ECO:0000256" key="1">
    <source>
        <dbReference type="ARBA" id="ARBA00022723"/>
    </source>
</evidence>
<evidence type="ECO:0000313" key="3">
    <source>
        <dbReference type="EMBL" id="XBY43953.1"/>
    </source>
</evidence>
<dbReference type="InterPro" id="IPR037523">
    <property type="entry name" value="VOC_core"/>
</dbReference>
<dbReference type="GO" id="GO:0004462">
    <property type="term" value="F:lactoylglutathione lyase activity"/>
    <property type="evidence" value="ECO:0007669"/>
    <property type="project" value="InterPro"/>
</dbReference>
<dbReference type="Gene3D" id="3.10.180.10">
    <property type="entry name" value="2,3-Dihydroxybiphenyl 1,2-Dioxygenase, domain 1"/>
    <property type="match status" value="2"/>
</dbReference>
<accession>A0AAU7X7P5</accession>
<organism evidence="3">
    <name type="scientific">Methyloraptor flagellatus</name>
    <dbReference type="NCBI Taxonomy" id="3162530"/>
    <lineage>
        <taxon>Bacteria</taxon>
        <taxon>Pseudomonadati</taxon>
        <taxon>Pseudomonadota</taxon>
        <taxon>Alphaproteobacteria</taxon>
        <taxon>Hyphomicrobiales</taxon>
        <taxon>Ancalomicrobiaceae</taxon>
        <taxon>Methyloraptor</taxon>
    </lineage>
</organism>
<dbReference type="GO" id="GO:0046872">
    <property type="term" value="F:metal ion binding"/>
    <property type="evidence" value="ECO:0007669"/>
    <property type="project" value="UniProtKB-KW"/>
</dbReference>
<dbReference type="RefSeq" id="WP_407049049.1">
    <property type="nucleotide sequence ID" value="NZ_CP158568.1"/>
</dbReference>
<dbReference type="PANTHER" id="PTHR43279:SF1">
    <property type="entry name" value="CATECHOL-2,3-DIOXYGENASE"/>
    <property type="match status" value="1"/>
</dbReference>
<dbReference type="PROSITE" id="PS51819">
    <property type="entry name" value="VOC"/>
    <property type="match status" value="2"/>
</dbReference>
<dbReference type="InterPro" id="IPR029068">
    <property type="entry name" value="Glyas_Bleomycin-R_OHBP_Dase"/>
</dbReference>
<dbReference type="SUPFAM" id="SSF54593">
    <property type="entry name" value="Glyoxalase/Bleomycin resistance protein/Dihydroxybiphenyl dioxygenase"/>
    <property type="match status" value="2"/>
</dbReference>
<dbReference type="EMBL" id="CP158568">
    <property type="protein sequence ID" value="XBY43953.1"/>
    <property type="molecule type" value="Genomic_DNA"/>
</dbReference>
<feature type="domain" description="VOC" evidence="2">
    <location>
        <begin position="17"/>
        <end position="134"/>
    </location>
</feature>